<feature type="domain" description="Metalloenzyme" evidence="12">
    <location>
        <begin position="17"/>
        <end position="549"/>
    </location>
</feature>
<dbReference type="Pfam" id="PF01676">
    <property type="entry name" value="Metalloenzyme"/>
    <property type="match status" value="1"/>
</dbReference>
<dbReference type="Gene3D" id="3.40.720.10">
    <property type="entry name" value="Alkaline Phosphatase, subunit A"/>
    <property type="match status" value="1"/>
</dbReference>
<dbReference type="SUPFAM" id="SSF64158">
    <property type="entry name" value="2,3-Bisphosphoglycerate-independent phosphoglycerate mutase, substrate-binding domain"/>
    <property type="match status" value="1"/>
</dbReference>
<dbReference type="Pfam" id="PF06415">
    <property type="entry name" value="iPGM_N"/>
    <property type="match status" value="1"/>
</dbReference>
<feature type="domain" description="BPG-independent PGAM N-terminal" evidence="13">
    <location>
        <begin position="102"/>
        <end position="338"/>
    </location>
</feature>
<evidence type="ECO:0000256" key="7">
    <source>
        <dbReference type="ARBA" id="ARBA00023211"/>
    </source>
</evidence>
<proteinExistence type="inferred from homology"/>
<feature type="active site" description="Phosphoserine intermediate" evidence="9">
    <location>
        <position position="82"/>
    </location>
</feature>
<feature type="binding site" evidence="11">
    <location>
        <position position="446"/>
    </location>
    <ligand>
        <name>Mn(2+)</name>
        <dbReference type="ChEBI" id="CHEBI:29035"/>
        <label>1</label>
    </ligand>
</feature>
<dbReference type="InterPro" id="IPR017850">
    <property type="entry name" value="Alkaline_phosphatase_core_sf"/>
</dbReference>
<feature type="binding site" evidence="11">
    <location>
        <position position="488"/>
    </location>
    <ligand>
        <name>Mn(2+)</name>
        <dbReference type="ChEBI" id="CHEBI:29035"/>
        <label>2</label>
    </ligand>
</feature>
<evidence type="ECO:0000256" key="1">
    <source>
        <dbReference type="ARBA" id="ARBA00001936"/>
    </source>
</evidence>
<dbReference type="PANTHER" id="PTHR31637">
    <property type="entry name" value="2,3-BISPHOSPHOGLYCERATE-INDEPENDENT PHOSPHOGLYCERATE MUTASE"/>
    <property type="match status" value="1"/>
</dbReference>
<dbReference type="GO" id="GO:0006096">
    <property type="term" value="P:glycolytic process"/>
    <property type="evidence" value="ECO:0007669"/>
    <property type="project" value="UniProtKB-KW"/>
</dbReference>
<evidence type="ECO:0000256" key="10">
    <source>
        <dbReference type="PIRSR" id="PIRSR001492-2"/>
    </source>
</evidence>
<feature type="binding site" evidence="11">
    <location>
        <position position="487"/>
    </location>
    <ligand>
        <name>Mn(2+)</name>
        <dbReference type="ChEBI" id="CHEBI:29035"/>
        <label>2</label>
    </ligand>
</feature>
<keyword evidence="7 11" id="KW-0464">Manganese</keyword>
<dbReference type="GO" id="GO:0006007">
    <property type="term" value="P:glucose catabolic process"/>
    <property type="evidence" value="ECO:0007669"/>
    <property type="project" value="InterPro"/>
</dbReference>
<dbReference type="AlphaFoldDB" id="A0A9K3GLJ1"/>
<dbReference type="FunFam" id="3.40.1450.10:FF:000002">
    <property type="entry name" value="2,3-bisphosphoglycerate-independent phosphoglycerate mutase"/>
    <property type="match status" value="1"/>
</dbReference>
<comment type="cofactor">
    <cofactor evidence="1">
        <name>Mn(2+)</name>
        <dbReference type="ChEBI" id="CHEBI:29035"/>
    </cofactor>
</comment>
<feature type="binding site" evidence="11">
    <location>
        <position position="82"/>
    </location>
    <ligand>
        <name>Mn(2+)</name>
        <dbReference type="ChEBI" id="CHEBI:29035"/>
        <label>2</label>
    </ligand>
</feature>
<evidence type="ECO:0000256" key="3">
    <source>
        <dbReference type="ARBA" id="ARBA00008819"/>
    </source>
</evidence>
<dbReference type="InterPro" id="IPR006124">
    <property type="entry name" value="Metalloenzyme"/>
</dbReference>
<dbReference type="OrthoDB" id="952271at2759"/>
<keyword evidence="8" id="KW-0413">Isomerase</keyword>
<dbReference type="Gene3D" id="3.40.1450.10">
    <property type="entry name" value="BPG-independent phosphoglycerate mutase, domain B"/>
    <property type="match status" value="1"/>
</dbReference>
<comment type="caution">
    <text evidence="14">The sequence shown here is derived from an EMBL/GenBank/DDBJ whole genome shotgun (WGS) entry which is preliminary data.</text>
</comment>
<feature type="binding site" evidence="11">
    <location>
        <position position="450"/>
    </location>
    <ligand>
        <name>Mn(2+)</name>
        <dbReference type="ChEBI" id="CHEBI:29035"/>
        <label>1</label>
    </ligand>
</feature>
<name>A0A9K3GLJ1_9EUKA</name>
<protein>
    <recommendedName>
        <fullName evidence="4">phosphoglycerate mutase (2,3-diphosphoglycerate-independent)</fullName>
        <ecNumber evidence="4">5.4.2.12</ecNumber>
    </recommendedName>
</protein>
<evidence type="ECO:0000256" key="4">
    <source>
        <dbReference type="ARBA" id="ARBA00012026"/>
    </source>
</evidence>
<dbReference type="GO" id="GO:0004619">
    <property type="term" value="F:phosphoglycerate mutase activity"/>
    <property type="evidence" value="ECO:0007669"/>
    <property type="project" value="UniProtKB-EC"/>
</dbReference>
<reference evidence="14 15" key="1">
    <citation type="journal article" date="2018" name="PLoS ONE">
        <title>The draft genome of Kipferlia bialata reveals reductive genome evolution in fornicate parasites.</title>
        <authorList>
            <person name="Tanifuji G."/>
            <person name="Takabayashi S."/>
            <person name="Kume K."/>
            <person name="Takagi M."/>
            <person name="Nakayama T."/>
            <person name="Kamikawa R."/>
            <person name="Inagaki Y."/>
            <person name="Hashimoto T."/>
        </authorList>
    </citation>
    <scope>NUCLEOTIDE SEQUENCE [LARGE SCALE GENOMIC DNA]</scope>
    <source>
        <strain evidence="14">NY0173</strain>
    </source>
</reference>
<feature type="binding site" evidence="10">
    <location>
        <begin position="300"/>
        <end position="303"/>
    </location>
    <ligand>
        <name>substrate</name>
    </ligand>
</feature>
<feature type="binding site" evidence="11">
    <location>
        <position position="505"/>
    </location>
    <ligand>
        <name>Mn(2+)</name>
        <dbReference type="ChEBI" id="CHEBI:29035"/>
        <label>1</label>
    </ligand>
</feature>
<dbReference type="PANTHER" id="PTHR31637:SF0">
    <property type="entry name" value="2,3-BISPHOSPHOGLYCERATE-INDEPENDENT PHOSPHOGLYCERATE MUTASE"/>
    <property type="match status" value="1"/>
</dbReference>
<organism evidence="14 15">
    <name type="scientific">Kipferlia bialata</name>
    <dbReference type="NCBI Taxonomy" id="797122"/>
    <lineage>
        <taxon>Eukaryota</taxon>
        <taxon>Metamonada</taxon>
        <taxon>Carpediemonas-like organisms</taxon>
        <taxon>Kipferlia</taxon>
    </lineage>
</organism>
<dbReference type="EC" id="5.4.2.12" evidence="4"/>
<feature type="binding site" evidence="10">
    <location>
        <position position="143"/>
    </location>
    <ligand>
        <name>substrate</name>
    </ligand>
</feature>
<evidence type="ECO:0000256" key="9">
    <source>
        <dbReference type="PIRSR" id="PIRSR001492-1"/>
    </source>
</evidence>
<feature type="binding site" evidence="10">
    <location>
        <position position="210"/>
    </location>
    <ligand>
        <name>substrate</name>
    </ligand>
</feature>
<dbReference type="NCBIfam" id="TIGR01307">
    <property type="entry name" value="pgm_bpd_ind"/>
    <property type="match status" value="1"/>
</dbReference>
<accession>A0A9K3GLJ1</accession>
<evidence type="ECO:0000256" key="6">
    <source>
        <dbReference type="ARBA" id="ARBA00023152"/>
    </source>
</evidence>
<feature type="binding site" evidence="10">
    <location>
        <position position="217"/>
    </location>
    <ligand>
        <name>substrate</name>
    </ligand>
</feature>
<dbReference type="EMBL" id="BDIP01002668">
    <property type="protein sequence ID" value="GIQ86640.1"/>
    <property type="molecule type" value="Genomic_DNA"/>
</dbReference>
<dbReference type="GO" id="GO:0030145">
    <property type="term" value="F:manganese ion binding"/>
    <property type="evidence" value="ECO:0007669"/>
    <property type="project" value="InterPro"/>
</dbReference>
<evidence type="ECO:0000313" key="14">
    <source>
        <dbReference type="EMBL" id="GIQ86640.1"/>
    </source>
</evidence>
<dbReference type="Proteomes" id="UP000265618">
    <property type="component" value="Unassembled WGS sequence"/>
</dbReference>
<keyword evidence="5 11" id="KW-0479">Metal-binding</keyword>
<dbReference type="SUPFAM" id="SSF53649">
    <property type="entry name" value="Alkaline phosphatase-like"/>
    <property type="match status" value="1"/>
</dbReference>
<feature type="binding site" evidence="11">
    <location>
        <position position="24"/>
    </location>
    <ligand>
        <name>Mn(2+)</name>
        <dbReference type="ChEBI" id="CHEBI:29035"/>
        <label>2</label>
    </ligand>
</feature>
<dbReference type="InterPro" id="IPR005995">
    <property type="entry name" value="Pgm_bpd_ind"/>
</dbReference>
<feature type="binding site" evidence="10">
    <location>
        <position position="377"/>
    </location>
    <ligand>
        <name>substrate</name>
    </ligand>
</feature>
<dbReference type="PIRSF" id="PIRSF001492">
    <property type="entry name" value="IPGAM"/>
    <property type="match status" value="1"/>
</dbReference>
<feature type="binding site" evidence="10">
    <location>
        <begin position="173"/>
        <end position="174"/>
    </location>
    <ligand>
        <name>substrate</name>
    </ligand>
</feature>
<dbReference type="GO" id="GO:0005737">
    <property type="term" value="C:cytoplasm"/>
    <property type="evidence" value="ECO:0007669"/>
    <property type="project" value="InterPro"/>
</dbReference>
<comment type="pathway">
    <text evidence="2">Carbohydrate degradation; glycolysis; pyruvate from D-glyceraldehyde 3-phosphate: step 3/5.</text>
</comment>
<sequence>MSLSLSPLANPIKRDGPVVLCILDGYGIQSPKANPEGDAIVAANPETINGMIAEAKERGLYTELAAHGHSVGLPDADDMGNSEVGHNAMGAGQVVAQGAKLVNVALEDGSMFSANGWTSTVKAAAAKKGRVHFFGLLSDGNIHSHIDQLEGMVKGAARESPSAIFVHPLIDGRDVPPTSGLIYIAKLEAILKAVTEETGVPAMIASGGGRMHCVMDRYGSNWSIVERGYNHIVHGKVDEAELVSGYKGYYTSAEEAITHARELFPEKQDQFNPPFVCVDADNKPLGPVRDGDAVVNFNFRGDRAVQITKAFEAPEGAFDHFDRGVIPACLYAGILEYDSEAGIPKTYLCPPPSITRVLSEYLCAAEKKCYAIAETHKYGHVTYFFNGNRSGYINEEIESYNQIVSEPNEMIEGHPEMMAEEVTVDLVAAIESGKWDFVRVNYANPDMVGHTGNFDSEVRCVKFLDQCMKRVLAAVEKMGGVLMLTADHGNGEEMMDKKGKPKTSHTTGAVPFAIFDPKYQNEYKVDTTGIETPGIASIASVTMNLLGYKQPEFYEPSVVTLE</sequence>
<keyword evidence="15" id="KW-1185">Reference proteome</keyword>
<evidence type="ECO:0000313" key="15">
    <source>
        <dbReference type="Proteomes" id="UP000265618"/>
    </source>
</evidence>
<dbReference type="InterPro" id="IPR011258">
    <property type="entry name" value="BPG-indep_PGM_N"/>
</dbReference>
<evidence type="ECO:0000256" key="2">
    <source>
        <dbReference type="ARBA" id="ARBA00004798"/>
    </source>
</evidence>
<dbReference type="CDD" id="cd16010">
    <property type="entry name" value="iPGM"/>
    <property type="match status" value="1"/>
</dbReference>
<gene>
    <name evidence="14" type="ORF">KIPB_008530</name>
</gene>
<comment type="similarity">
    <text evidence="3">Belongs to the BPG-independent phosphoglycerate mutase family.</text>
</comment>
<dbReference type="InterPro" id="IPR036646">
    <property type="entry name" value="PGAM_B_sf"/>
</dbReference>
<evidence type="ECO:0000256" key="11">
    <source>
        <dbReference type="PIRSR" id="PIRSR001492-3"/>
    </source>
</evidence>
<keyword evidence="6" id="KW-0324">Glycolysis</keyword>
<evidence type="ECO:0000259" key="13">
    <source>
        <dbReference type="Pfam" id="PF06415"/>
    </source>
</evidence>
<evidence type="ECO:0000256" key="8">
    <source>
        <dbReference type="ARBA" id="ARBA00023235"/>
    </source>
</evidence>
<evidence type="ECO:0000256" key="5">
    <source>
        <dbReference type="ARBA" id="ARBA00022723"/>
    </source>
</evidence>
<evidence type="ECO:0000259" key="12">
    <source>
        <dbReference type="Pfam" id="PF01676"/>
    </source>
</evidence>